<dbReference type="GO" id="GO:0006508">
    <property type="term" value="P:proteolysis"/>
    <property type="evidence" value="ECO:0007669"/>
    <property type="project" value="UniProtKB-KW"/>
</dbReference>
<reference evidence="6 7" key="1">
    <citation type="journal article" date="2016" name="Nat. Commun.">
        <title>Thousands of microbial genomes shed light on interconnected biogeochemical processes in an aquifer system.</title>
        <authorList>
            <person name="Anantharaman K."/>
            <person name="Brown C.T."/>
            <person name="Hug L.A."/>
            <person name="Sharon I."/>
            <person name="Castelle C.J."/>
            <person name="Probst A.J."/>
            <person name="Thomas B.C."/>
            <person name="Singh A."/>
            <person name="Wilkins M.J."/>
            <person name="Karaoz U."/>
            <person name="Brodie E.L."/>
            <person name="Williams K.H."/>
            <person name="Hubbard S.S."/>
            <person name="Banfield J.F."/>
        </authorList>
    </citation>
    <scope>NUCLEOTIDE SEQUENCE [LARGE SCALE GENOMIC DNA]</scope>
</reference>
<organism evidence="6 7">
    <name type="scientific">Candidatus Gottesmanbacteria bacterium RBG_16_38_7b</name>
    <dbReference type="NCBI Taxonomy" id="1798372"/>
    <lineage>
        <taxon>Bacteria</taxon>
        <taxon>Candidatus Gottesmaniibacteriota</taxon>
    </lineage>
</organism>
<proteinExistence type="inferred from homology"/>
<protein>
    <recommendedName>
        <fullName evidence="5">NlpC/P60 domain-containing protein</fullName>
    </recommendedName>
</protein>
<dbReference type="Pfam" id="PF00877">
    <property type="entry name" value="NLPC_P60"/>
    <property type="match status" value="1"/>
</dbReference>
<evidence type="ECO:0000256" key="2">
    <source>
        <dbReference type="ARBA" id="ARBA00022670"/>
    </source>
</evidence>
<evidence type="ECO:0000256" key="1">
    <source>
        <dbReference type="ARBA" id="ARBA00007074"/>
    </source>
</evidence>
<dbReference type="InterPro" id="IPR038765">
    <property type="entry name" value="Papain-like_cys_pep_sf"/>
</dbReference>
<gene>
    <name evidence="6" type="ORF">A2153_00795</name>
</gene>
<dbReference type="EMBL" id="MFJB01000080">
    <property type="protein sequence ID" value="OGF98906.1"/>
    <property type="molecule type" value="Genomic_DNA"/>
</dbReference>
<dbReference type="GO" id="GO:0008234">
    <property type="term" value="F:cysteine-type peptidase activity"/>
    <property type="evidence" value="ECO:0007669"/>
    <property type="project" value="UniProtKB-KW"/>
</dbReference>
<keyword evidence="3" id="KW-0378">Hydrolase</keyword>
<accession>A0A1F5YG08</accession>
<evidence type="ECO:0000259" key="5">
    <source>
        <dbReference type="Pfam" id="PF00877"/>
    </source>
</evidence>
<evidence type="ECO:0000256" key="4">
    <source>
        <dbReference type="ARBA" id="ARBA00022807"/>
    </source>
</evidence>
<feature type="domain" description="NlpC/P60" evidence="5">
    <location>
        <begin position="83"/>
        <end position="163"/>
    </location>
</feature>
<evidence type="ECO:0000313" key="7">
    <source>
        <dbReference type="Proteomes" id="UP000177396"/>
    </source>
</evidence>
<comment type="caution">
    <text evidence="6">The sequence shown here is derived from an EMBL/GenBank/DDBJ whole genome shotgun (WGS) entry which is preliminary data.</text>
</comment>
<name>A0A1F5YG08_9BACT</name>
<keyword evidence="2" id="KW-0645">Protease</keyword>
<keyword evidence="4" id="KW-0788">Thiol protease</keyword>
<dbReference type="SUPFAM" id="SSF54001">
    <property type="entry name" value="Cysteine proteinases"/>
    <property type="match status" value="1"/>
</dbReference>
<evidence type="ECO:0000256" key="3">
    <source>
        <dbReference type="ARBA" id="ARBA00022801"/>
    </source>
</evidence>
<dbReference type="Gene3D" id="3.90.1720.10">
    <property type="entry name" value="endopeptidase domain like (from Nostoc punctiforme)"/>
    <property type="match status" value="1"/>
</dbReference>
<dbReference type="AlphaFoldDB" id="A0A1F5YG08"/>
<dbReference type="InterPro" id="IPR000064">
    <property type="entry name" value="NLP_P60_dom"/>
</dbReference>
<comment type="similarity">
    <text evidence="1">Belongs to the peptidase C40 family.</text>
</comment>
<dbReference type="Proteomes" id="UP000177396">
    <property type="component" value="Unassembled WGS sequence"/>
</dbReference>
<sequence>MVTIQQFIESYLKMKVLGYEFNCPYWSNKIKNKNEILRGFLDGKGDSESIRLKLEKLFSVEPNKAAILSDPEKFRKFAKRHNIGIDCSGLVYRILDNFANLSEIFPGGINKTNVKKLTAEEFCRRKKSAGEAQSGDLIRFNGGRHVALIVDTSKEFITYIHSSSRLTGVQGVHLGKINILDQDKDLDSQNWSEKTRTGESFGRKFFKPDRGDGVFRLKILS</sequence>
<evidence type="ECO:0000313" key="6">
    <source>
        <dbReference type="EMBL" id="OGF98906.1"/>
    </source>
</evidence>